<sequence>MSTAFEVAITYSNKKKPDNKRILRGYGQSEYEAYQTAQSNLSHPRNWTEEKVESRQVTVEFLDHRPDPEADEIWAELQTTRH</sequence>
<organism evidence="1 2">
    <name type="scientific">Vibrio phage YC</name>
    <dbReference type="NCBI Taxonomy" id="2267403"/>
    <lineage>
        <taxon>Viruses</taxon>
        <taxon>Duplodnaviria</taxon>
        <taxon>Heunggongvirae</taxon>
        <taxon>Uroviricota</taxon>
        <taxon>Caudoviricetes</taxon>
        <taxon>Pantevenvirales</taxon>
        <taxon>Ackermannviridae</taxon>
        <taxon>Campanilevirus</taxon>
        <taxon>Campanilevirus YC</taxon>
    </lineage>
</organism>
<dbReference type="Proteomes" id="UP000260311">
    <property type="component" value="Segment"/>
</dbReference>
<protein>
    <submittedName>
        <fullName evidence="1">Uncharacterized protein</fullName>
    </submittedName>
</protein>
<dbReference type="RefSeq" id="YP_009838305.1">
    <property type="nucleotide sequence ID" value="NC_048709.1"/>
</dbReference>
<dbReference type="KEGG" id="vg:55608537"/>
<keyword evidence="2" id="KW-1185">Reference proteome</keyword>
<evidence type="ECO:0000313" key="2">
    <source>
        <dbReference type="Proteomes" id="UP000260311"/>
    </source>
</evidence>
<evidence type="ECO:0000313" key="1">
    <source>
        <dbReference type="EMBL" id="AXC34459.1"/>
    </source>
</evidence>
<dbReference type="GeneID" id="55608537"/>
<proteinExistence type="predicted"/>
<reference evidence="1 2" key="1">
    <citation type="submission" date="2018-05" db="EMBL/GenBank/DDBJ databases">
        <title>The genome of Vibrio coralliilyticus phage YC.</title>
        <authorList>
            <person name="Benler S."/>
        </authorList>
    </citation>
    <scope>NUCLEOTIDE SEQUENCE [LARGE SCALE GENOMIC DNA]</scope>
</reference>
<accession>A0A384ZS46</accession>
<name>A0A384ZS46_9CAUD</name>
<dbReference type="EMBL" id="MH375644">
    <property type="protein sequence ID" value="AXC34459.1"/>
    <property type="molecule type" value="Genomic_DNA"/>
</dbReference>